<dbReference type="PANTHER" id="PTHR43790">
    <property type="entry name" value="CARBOHYDRATE TRANSPORT ATP-BINDING PROTEIN MG119-RELATED"/>
    <property type="match status" value="1"/>
</dbReference>
<evidence type="ECO:0000313" key="12">
    <source>
        <dbReference type="Proteomes" id="UP000237040"/>
    </source>
</evidence>
<keyword evidence="9" id="KW-0472">Membrane</keyword>
<dbReference type="GO" id="GO:0016887">
    <property type="term" value="F:ATP hydrolysis activity"/>
    <property type="evidence" value="ECO:0007669"/>
    <property type="project" value="InterPro"/>
</dbReference>
<keyword evidence="8" id="KW-1278">Translocase</keyword>
<dbReference type="CDD" id="cd03215">
    <property type="entry name" value="ABC_Carb_Monos_II"/>
    <property type="match status" value="1"/>
</dbReference>
<dbReference type="FunFam" id="3.40.50.300:FF:000127">
    <property type="entry name" value="Ribose import ATP-binding protein RbsA"/>
    <property type="match status" value="1"/>
</dbReference>
<dbReference type="AlphaFoldDB" id="A0A2J6WFM1"/>
<dbReference type="Pfam" id="PF00005">
    <property type="entry name" value="ABC_tran"/>
    <property type="match status" value="2"/>
</dbReference>
<comment type="subcellular location">
    <subcellularLocation>
        <location evidence="1">Cell membrane</location>
        <topology evidence="1">Peripheral membrane protein</topology>
    </subcellularLocation>
</comment>
<evidence type="ECO:0000256" key="3">
    <source>
        <dbReference type="ARBA" id="ARBA00022475"/>
    </source>
</evidence>
<evidence type="ECO:0000256" key="1">
    <source>
        <dbReference type="ARBA" id="ARBA00004202"/>
    </source>
</evidence>
<keyword evidence="5" id="KW-0677">Repeat</keyword>
<evidence type="ECO:0000256" key="6">
    <source>
        <dbReference type="ARBA" id="ARBA00022741"/>
    </source>
</evidence>
<evidence type="ECO:0000256" key="9">
    <source>
        <dbReference type="ARBA" id="ARBA00023136"/>
    </source>
</evidence>
<name>A0A2J6WFM1_9BACT</name>
<evidence type="ECO:0000313" key="11">
    <source>
        <dbReference type="EMBL" id="PMP68560.1"/>
    </source>
</evidence>
<dbReference type="InterPro" id="IPR050107">
    <property type="entry name" value="ABC_carbohydrate_import_ATPase"/>
</dbReference>
<dbReference type="GO" id="GO:0005886">
    <property type="term" value="C:plasma membrane"/>
    <property type="evidence" value="ECO:0007669"/>
    <property type="project" value="UniProtKB-SubCell"/>
</dbReference>
<dbReference type="InterPro" id="IPR003439">
    <property type="entry name" value="ABC_transporter-like_ATP-bd"/>
</dbReference>
<keyword evidence="2" id="KW-0813">Transport</keyword>
<keyword evidence="7 11" id="KW-0067">ATP-binding</keyword>
<evidence type="ECO:0000256" key="4">
    <source>
        <dbReference type="ARBA" id="ARBA00022597"/>
    </source>
</evidence>
<feature type="domain" description="ABC transporter" evidence="10">
    <location>
        <begin position="266"/>
        <end position="506"/>
    </location>
</feature>
<proteinExistence type="predicted"/>
<dbReference type="InterPro" id="IPR027417">
    <property type="entry name" value="P-loop_NTPase"/>
</dbReference>
<organism evidence="11 12">
    <name type="scientific">Caldisericum exile</name>
    <dbReference type="NCBI Taxonomy" id="693075"/>
    <lineage>
        <taxon>Bacteria</taxon>
        <taxon>Pseudomonadati</taxon>
        <taxon>Caldisericota/Cryosericota group</taxon>
        <taxon>Caldisericota</taxon>
        <taxon>Caldisericia</taxon>
        <taxon>Caldisericales</taxon>
        <taxon>Caldisericaceae</taxon>
        <taxon>Caldisericum</taxon>
    </lineage>
</organism>
<evidence type="ECO:0000256" key="8">
    <source>
        <dbReference type="ARBA" id="ARBA00022967"/>
    </source>
</evidence>
<evidence type="ECO:0000256" key="2">
    <source>
        <dbReference type="ARBA" id="ARBA00022448"/>
    </source>
</evidence>
<dbReference type="PANTHER" id="PTHR43790:SF1">
    <property type="entry name" value="XYLOSE IMPORT ATP-BINDING PROTEIN XYLG"/>
    <property type="match status" value="1"/>
</dbReference>
<comment type="caution">
    <text evidence="11">The sequence shown here is derived from an EMBL/GenBank/DDBJ whole genome shotgun (WGS) entry which is preliminary data.</text>
</comment>
<protein>
    <submittedName>
        <fullName evidence="11">ABC transporter ATP-binding protein</fullName>
    </submittedName>
</protein>
<dbReference type="Gene3D" id="3.40.50.300">
    <property type="entry name" value="P-loop containing nucleotide triphosphate hydrolases"/>
    <property type="match status" value="2"/>
</dbReference>
<evidence type="ECO:0000256" key="5">
    <source>
        <dbReference type="ARBA" id="ARBA00022737"/>
    </source>
</evidence>
<dbReference type="PROSITE" id="PS50893">
    <property type="entry name" value="ABC_TRANSPORTER_2"/>
    <property type="match status" value="2"/>
</dbReference>
<dbReference type="SMART" id="SM00382">
    <property type="entry name" value="AAA"/>
    <property type="match status" value="2"/>
</dbReference>
<evidence type="ECO:0000259" key="10">
    <source>
        <dbReference type="PROSITE" id="PS50893"/>
    </source>
</evidence>
<dbReference type="EMBL" id="PNIL01000015">
    <property type="protein sequence ID" value="PMP68560.1"/>
    <property type="molecule type" value="Genomic_DNA"/>
</dbReference>
<dbReference type="InterPro" id="IPR003593">
    <property type="entry name" value="AAA+_ATPase"/>
</dbReference>
<dbReference type="CDD" id="cd03216">
    <property type="entry name" value="ABC_Carb_Monos_I"/>
    <property type="match status" value="1"/>
</dbReference>
<dbReference type="GO" id="GO:0005524">
    <property type="term" value="F:ATP binding"/>
    <property type="evidence" value="ECO:0007669"/>
    <property type="project" value="UniProtKB-KW"/>
</dbReference>
<accession>A0A2J6WFM1</accession>
<keyword evidence="3" id="KW-1003">Cell membrane</keyword>
<reference evidence="11 12" key="1">
    <citation type="submission" date="2018-01" db="EMBL/GenBank/DDBJ databases">
        <title>Metagenomic assembled genomes from two thermal pools in the Uzon Caldera, Kamchatka, Russia.</title>
        <authorList>
            <person name="Wilkins L."/>
            <person name="Ettinger C."/>
        </authorList>
    </citation>
    <scope>NUCLEOTIDE SEQUENCE [LARGE SCALE GENOMIC DNA]</scope>
    <source>
        <strain evidence="11">ZAV-07</strain>
    </source>
</reference>
<sequence length="508" mass="57385">MDTPLIEVVNLNKSFSGVQVLFNVNFKVRRNEIHCLVGENGAGKSTLMKILSGVYPYHEYTGEIKIEGKPVKFHNIYDSEKEGIAIIYQELSLVPELTVYENIFLGHEITNGISIDVSREIIESKKLLEMVKGESISPMAKVKELSISLQQIVEIAKALSKNPKVLILDEPTSSLSETESENLLNLLLELKRKGMTIILISHRLKEVLKVADSITVLRDGHTVKYIERESKEFNENSIIKYMVGREIKEIYPPRIREEYNDVYLEVKNLNVIRPDTGKKILSNINLFVKKGEVVGIFGLIGAGRTELALSIFGNPYGFIVNGEIYLKGKKVKISSTEEAIRHGIFYLTEDRKEKGLILIESIRKNITLPRLDKISANGIIDEQKEIVVASEFLNKLRIKARHVNVRVSTLSGGTQQKVLVSKSLFSEPDIFIMDEPTRGIDVGAKFDIYNLIRELSREGKAIMLISSELPEILGLSDRIYVMGKGRITKEFTSVENLTQEEIMKYAID</sequence>
<gene>
    <name evidence="11" type="ORF">C0189_00960</name>
</gene>
<dbReference type="RefSeq" id="WP_424586766.1">
    <property type="nucleotide sequence ID" value="NZ_JBNAUB010000011.1"/>
</dbReference>
<dbReference type="Proteomes" id="UP000237040">
    <property type="component" value="Unassembled WGS sequence"/>
</dbReference>
<dbReference type="SUPFAM" id="SSF52540">
    <property type="entry name" value="P-loop containing nucleoside triphosphate hydrolases"/>
    <property type="match status" value="2"/>
</dbReference>
<keyword evidence="4" id="KW-0762">Sugar transport</keyword>
<evidence type="ECO:0000256" key="7">
    <source>
        <dbReference type="ARBA" id="ARBA00022840"/>
    </source>
</evidence>
<feature type="domain" description="ABC transporter" evidence="10">
    <location>
        <begin position="6"/>
        <end position="244"/>
    </location>
</feature>
<keyword evidence="6" id="KW-0547">Nucleotide-binding</keyword>